<name>A0A0A8Y895_ARUDO</name>
<protein>
    <submittedName>
        <fullName evidence="1">Uncharacterized protein</fullName>
    </submittedName>
</protein>
<dbReference type="AlphaFoldDB" id="A0A0A8Y895"/>
<accession>A0A0A8Y895</accession>
<organism evidence="1">
    <name type="scientific">Arundo donax</name>
    <name type="common">Giant reed</name>
    <name type="synonym">Donax arundinaceus</name>
    <dbReference type="NCBI Taxonomy" id="35708"/>
    <lineage>
        <taxon>Eukaryota</taxon>
        <taxon>Viridiplantae</taxon>
        <taxon>Streptophyta</taxon>
        <taxon>Embryophyta</taxon>
        <taxon>Tracheophyta</taxon>
        <taxon>Spermatophyta</taxon>
        <taxon>Magnoliopsida</taxon>
        <taxon>Liliopsida</taxon>
        <taxon>Poales</taxon>
        <taxon>Poaceae</taxon>
        <taxon>PACMAD clade</taxon>
        <taxon>Arundinoideae</taxon>
        <taxon>Arundineae</taxon>
        <taxon>Arundo</taxon>
    </lineage>
</organism>
<sequence length="39" mass="4149">MIPLRLPSRMAASASLCSLCSQAILTQVSHCHQPSLPSI</sequence>
<reference evidence="1" key="2">
    <citation type="journal article" date="2015" name="Data Brief">
        <title>Shoot transcriptome of the giant reed, Arundo donax.</title>
        <authorList>
            <person name="Barrero R.A."/>
            <person name="Guerrero F.D."/>
            <person name="Moolhuijzen P."/>
            <person name="Goolsby J.A."/>
            <person name="Tidwell J."/>
            <person name="Bellgard S.E."/>
            <person name="Bellgard M.I."/>
        </authorList>
    </citation>
    <scope>NUCLEOTIDE SEQUENCE</scope>
    <source>
        <tissue evidence="1">Shoot tissue taken approximately 20 cm above the soil surface</tissue>
    </source>
</reference>
<dbReference type="EMBL" id="GBRH01277938">
    <property type="protein sequence ID" value="JAD19957.1"/>
    <property type="molecule type" value="Transcribed_RNA"/>
</dbReference>
<evidence type="ECO:0000313" key="1">
    <source>
        <dbReference type="EMBL" id="JAD19957.1"/>
    </source>
</evidence>
<proteinExistence type="predicted"/>
<reference evidence="1" key="1">
    <citation type="submission" date="2014-09" db="EMBL/GenBank/DDBJ databases">
        <authorList>
            <person name="Magalhaes I.L.F."/>
            <person name="Oliveira U."/>
            <person name="Santos F.R."/>
            <person name="Vidigal T.H.D.A."/>
            <person name="Brescovit A.D."/>
            <person name="Santos A.J."/>
        </authorList>
    </citation>
    <scope>NUCLEOTIDE SEQUENCE</scope>
    <source>
        <tissue evidence="1">Shoot tissue taken approximately 20 cm above the soil surface</tissue>
    </source>
</reference>